<feature type="coiled-coil region" evidence="1">
    <location>
        <begin position="309"/>
        <end position="352"/>
    </location>
</feature>
<dbReference type="RefSeq" id="WP_200356190.1">
    <property type="nucleotide sequence ID" value="NZ_JAENIL010000024.1"/>
</dbReference>
<evidence type="ECO:0000313" key="3">
    <source>
        <dbReference type="Proteomes" id="UP000617628"/>
    </source>
</evidence>
<protein>
    <submittedName>
        <fullName evidence="2">Uncharacterized protein</fullName>
    </submittedName>
</protein>
<evidence type="ECO:0000256" key="1">
    <source>
        <dbReference type="SAM" id="Coils"/>
    </source>
</evidence>
<sequence length="387" mass="44067">MKVSDDNSFLWRRVSNLREPLFRFRELQRYEPDLWEPLIQNGLLEETPIPESYLDEKNRWMIVRQVRGNLFGVEDSDEPNGFEVLSEDDVRQYCFSPSKFADSLRASNAIVGKGLQESEKFVRLGDKRISSKDTLRVYLSIGSSFLDSLELRLRALARERSRSARVVVFPVYPDLDSATEELLEASNLFITDFDTTSFEINWPLSLGIEPSKPQHALICEGATWRLVFDGEEATVGDSKGIRFLAKLLAKPSEEFSAFALANPDAASESFEVSDLETTDTASLRRYKERLLDIDEDLEEAIAFDREDEIERLEEEKDSILKHLAEVSGAGGRSRLQGEKEKARQSVQRAFKRMLASLPIGRSHIETRLKTGYTCTYTPDSGEVWEVG</sequence>
<dbReference type="EMBL" id="JAENIL010000024">
    <property type="protein sequence ID" value="MBK1877977.1"/>
    <property type="molecule type" value="Genomic_DNA"/>
</dbReference>
<dbReference type="AlphaFoldDB" id="A0A934S163"/>
<organism evidence="2 3">
    <name type="scientific">Pelagicoccus mobilis</name>
    <dbReference type="NCBI Taxonomy" id="415221"/>
    <lineage>
        <taxon>Bacteria</taxon>
        <taxon>Pseudomonadati</taxon>
        <taxon>Verrucomicrobiota</taxon>
        <taxon>Opitutia</taxon>
        <taxon>Puniceicoccales</taxon>
        <taxon>Pelagicoccaceae</taxon>
        <taxon>Pelagicoccus</taxon>
    </lineage>
</organism>
<proteinExistence type="predicted"/>
<dbReference type="Proteomes" id="UP000617628">
    <property type="component" value="Unassembled WGS sequence"/>
</dbReference>
<name>A0A934S163_9BACT</name>
<reference evidence="2" key="1">
    <citation type="submission" date="2021-01" db="EMBL/GenBank/DDBJ databases">
        <title>Modified the classification status of verrucomicrobia.</title>
        <authorList>
            <person name="Feng X."/>
        </authorList>
    </citation>
    <scope>NUCLEOTIDE SEQUENCE</scope>
    <source>
        <strain evidence="2">KCTC 13126</strain>
    </source>
</reference>
<evidence type="ECO:0000313" key="2">
    <source>
        <dbReference type="EMBL" id="MBK1877977.1"/>
    </source>
</evidence>
<gene>
    <name evidence="2" type="ORF">JIN87_13955</name>
</gene>
<keyword evidence="3" id="KW-1185">Reference proteome</keyword>
<comment type="caution">
    <text evidence="2">The sequence shown here is derived from an EMBL/GenBank/DDBJ whole genome shotgun (WGS) entry which is preliminary data.</text>
</comment>
<keyword evidence="1" id="KW-0175">Coiled coil</keyword>
<accession>A0A934S163</accession>